<dbReference type="SUPFAM" id="SSF51306">
    <property type="entry name" value="LexA/Signal peptidase"/>
    <property type="match status" value="1"/>
</dbReference>
<keyword evidence="2" id="KW-0645">Protease</keyword>
<keyword evidence="4" id="KW-1133">Transmembrane helix</keyword>
<comment type="subcellular location">
    <subcellularLocation>
        <location evidence="1">Membrane</location>
    </subcellularLocation>
</comment>
<dbReference type="CDD" id="cd06462">
    <property type="entry name" value="Peptidase_S24_S26"/>
    <property type="match status" value="1"/>
</dbReference>
<organism evidence="8 9">
    <name type="scientific">Candidatus Schekmanbacteria bacterium RIFCSPLOWO2_12_FULL_38_15</name>
    <dbReference type="NCBI Taxonomy" id="1817883"/>
    <lineage>
        <taxon>Bacteria</taxon>
        <taxon>Candidatus Schekmaniibacteriota</taxon>
    </lineage>
</organism>
<evidence type="ECO:0000256" key="4">
    <source>
        <dbReference type="ARBA" id="ARBA00022989"/>
    </source>
</evidence>
<evidence type="ECO:0000256" key="5">
    <source>
        <dbReference type="ARBA" id="ARBA00023136"/>
    </source>
</evidence>
<keyword evidence="5" id="KW-0472">Membrane</keyword>
<evidence type="ECO:0000256" key="6">
    <source>
        <dbReference type="NCBIfam" id="TIGR02228"/>
    </source>
</evidence>
<evidence type="ECO:0000313" key="9">
    <source>
        <dbReference type="Proteomes" id="UP000178082"/>
    </source>
</evidence>
<evidence type="ECO:0000256" key="1">
    <source>
        <dbReference type="ARBA" id="ARBA00004370"/>
    </source>
</evidence>
<dbReference type="Proteomes" id="UP000178082">
    <property type="component" value="Unassembled WGS sequence"/>
</dbReference>
<gene>
    <name evidence="8" type="ORF">A3G31_06640</name>
</gene>
<dbReference type="Gene3D" id="2.10.109.10">
    <property type="entry name" value="Umud Fragment, subunit A"/>
    <property type="match status" value="1"/>
</dbReference>
<evidence type="ECO:0000259" key="7">
    <source>
        <dbReference type="Pfam" id="PF00717"/>
    </source>
</evidence>
<reference evidence="8 9" key="1">
    <citation type="journal article" date="2016" name="Nat. Commun.">
        <title>Thousands of microbial genomes shed light on interconnected biogeochemical processes in an aquifer system.</title>
        <authorList>
            <person name="Anantharaman K."/>
            <person name="Brown C.T."/>
            <person name="Hug L.A."/>
            <person name="Sharon I."/>
            <person name="Castelle C.J."/>
            <person name="Probst A.J."/>
            <person name="Thomas B.C."/>
            <person name="Singh A."/>
            <person name="Wilkins M.J."/>
            <person name="Karaoz U."/>
            <person name="Brodie E.L."/>
            <person name="Williams K.H."/>
            <person name="Hubbard S.S."/>
            <person name="Banfield J.F."/>
        </authorList>
    </citation>
    <scope>NUCLEOTIDE SEQUENCE [LARGE SCALE GENOMIC DNA]</scope>
</reference>
<dbReference type="AlphaFoldDB" id="A0A1F7SEF8"/>
<name>A0A1F7SEF8_9BACT</name>
<dbReference type="GO" id="GO:0004252">
    <property type="term" value="F:serine-type endopeptidase activity"/>
    <property type="evidence" value="ECO:0007669"/>
    <property type="project" value="UniProtKB-UniRule"/>
</dbReference>
<dbReference type="InterPro" id="IPR015927">
    <property type="entry name" value="Peptidase_S24_S26A/B/C"/>
</dbReference>
<protein>
    <recommendedName>
        <fullName evidence="6">Signal peptidase I</fullName>
        <ecNumber evidence="6">3.4.21.89</ecNumber>
    </recommendedName>
</protein>
<dbReference type="GO" id="GO:0006465">
    <property type="term" value="P:signal peptide processing"/>
    <property type="evidence" value="ECO:0007669"/>
    <property type="project" value="UniProtKB-UniRule"/>
</dbReference>
<dbReference type="NCBIfam" id="TIGR02228">
    <property type="entry name" value="sigpep_I_arch"/>
    <property type="match status" value="1"/>
</dbReference>
<feature type="domain" description="Peptidase S24/S26A/S26B/S26C" evidence="7">
    <location>
        <begin position="14"/>
        <end position="80"/>
    </location>
</feature>
<accession>A0A1F7SEF8</accession>
<dbReference type="EC" id="3.4.21.89" evidence="6"/>
<dbReference type="GO" id="GO:0009003">
    <property type="term" value="F:signal peptidase activity"/>
    <property type="evidence" value="ECO:0007669"/>
    <property type="project" value="UniProtKB-EC"/>
</dbReference>
<dbReference type="GO" id="GO:0016020">
    <property type="term" value="C:membrane"/>
    <property type="evidence" value="ECO:0007669"/>
    <property type="project" value="UniProtKB-SubCell"/>
</dbReference>
<dbReference type="Pfam" id="PF00717">
    <property type="entry name" value="Peptidase_S24"/>
    <property type="match status" value="1"/>
</dbReference>
<dbReference type="InterPro" id="IPR036286">
    <property type="entry name" value="LexA/Signal_pep-like_sf"/>
</dbReference>
<evidence type="ECO:0000256" key="2">
    <source>
        <dbReference type="ARBA" id="ARBA00022670"/>
    </source>
</evidence>
<dbReference type="STRING" id="1817883.A3G31_06640"/>
<dbReference type="InterPro" id="IPR001733">
    <property type="entry name" value="Peptidase_S26B"/>
</dbReference>
<comment type="caution">
    <text evidence="8">The sequence shown here is derived from an EMBL/GenBank/DDBJ whole genome shotgun (WGS) entry which is preliminary data.</text>
</comment>
<keyword evidence="3" id="KW-0812">Transmembrane</keyword>
<keyword evidence="2" id="KW-0378">Hydrolase</keyword>
<evidence type="ECO:0000256" key="3">
    <source>
        <dbReference type="ARBA" id="ARBA00022692"/>
    </source>
</evidence>
<dbReference type="EMBL" id="MGDI01000033">
    <property type="protein sequence ID" value="OGL52091.1"/>
    <property type="molecule type" value="Genomic_DNA"/>
</dbReference>
<sequence length="161" mass="18323">MQEKWFGSPAFRELSSEILRKGHVLRFQARGTSMHPFIKDKDIIKVKPVQPEKLKSGDVILYKTGYRGFVVHRLIKKQNKKKGEPLFVTKGDFCYTPDPAISSSDILGKVISIERNGKEISMENGMARLRNFLLSKASPFSFILYPIGRKVKKIGLAILKK</sequence>
<proteinExistence type="predicted"/>
<evidence type="ECO:0000313" key="8">
    <source>
        <dbReference type="EMBL" id="OGL52091.1"/>
    </source>
</evidence>